<keyword evidence="1" id="KW-0812">Transmembrane</keyword>
<evidence type="ECO:0000256" key="1">
    <source>
        <dbReference type="SAM" id="Phobius"/>
    </source>
</evidence>
<proteinExistence type="predicted"/>
<organism evidence="2 3">
    <name type="scientific">Microcella putealis</name>
    <dbReference type="NCBI Taxonomy" id="337005"/>
    <lineage>
        <taxon>Bacteria</taxon>
        <taxon>Bacillati</taxon>
        <taxon>Actinomycetota</taxon>
        <taxon>Actinomycetes</taxon>
        <taxon>Micrococcales</taxon>
        <taxon>Microbacteriaceae</taxon>
        <taxon>Microcella</taxon>
    </lineage>
</organism>
<evidence type="ECO:0000313" key="3">
    <source>
        <dbReference type="Proteomes" id="UP000293519"/>
    </source>
</evidence>
<feature type="transmembrane region" description="Helical" evidence="1">
    <location>
        <begin position="86"/>
        <end position="105"/>
    </location>
</feature>
<evidence type="ECO:0000313" key="2">
    <source>
        <dbReference type="EMBL" id="RZS59398.1"/>
    </source>
</evidence>
<dbReference type="AlphaFoldDB" id="A0A4Q7LYX6"/>
<keyword evidence="3" id="KW-1185">Reference proteome</keyword>
<sequence length="142" mass="15057">MSLDARVAVWQFITAIGTYAAYLWLLFDRAGDGPLVDTAYGDLVAWTVGGGLVVTIIGSIAIAIAGGRSGRLTDMRDKQIARLADAVGASFVTIGGMAALILAIVEVDHFWIGNVIYLAFVTSGLLSSLARIVMHRFGVPSW</sequence>
<feature type="transmembrane region" description="Helical" evidence="1">
    <location>
        <begin position="7"/>
        <end position="27"/>
    </location>
</feature>
<gene>
    <name evidence="2" type="ORF">EV141_0621</name>
</gene>
<protein>
    <recommendedName>
        <fullName evidence="4">DUF2178 domain-containing protein</fullName>
    </recommendedName>
</protein>
<keyword evidence="1" id="KW-0472">Membrane</keyword>
<feature type="transmembrane region" description="Helical" evidence="1">
    <location>
        <begin position="111"/>
        <end position="134"/>
    </location>
</feature>
<keyword evidence="1" id="KW-1133">Transmembrane helix</keyword>
<feature type="transmembrane region" description="Helical" evidence="1">
    <location>
        <begin position="43"/>
        <end position="65"/>
    </location>
</feature>
<accession>A0A4Q7LYX6</accession>
<name>A0A4Q7LYX6_9MICO</name>
<reference evidence="2 3" key="1">
    <citation type="journal article" date="2015" name="Stand. Genomic Sci.">
        <title>Genomic Encyclopedia of Bacterial and Archaeal Type Strains, Phase III: the genomes of soil and plant-associated and newly described type strains.</title>
        <authorList>
            <person name="Whitman W.B."/>
            <person name="Woyke T."/>
            <person name="Klenk H.P."/>
            <person name="Zhou Y."/>
            <person name="Lilburn T.G."/>
            <person name="Beck B.J."/>
            <person name="De Vos P."/>
            <person name="Vandamme P."/>
            <person name="Eisen J.A."/>
            <person name="Garrity G."/>
            <person name="Hugenholtz P."/>
            <person name="Kyrpides N.C."/>
        </authorList>
    </citation>
    <scope>NUCLEOTIDE SEQUENCE [LARGE SCALE GENOMIC DNA]</scope>
    <source>
        <strain evidence="2 3">CV2</strain>
    </source>
</reference>
<dbReference type="EMBL" id="SGWW01000001">
    <property type="protein sequence ID" value="RZS59398.1"/>
    <property type="molecule type" value="Genomic_DNA"/>
</dbReference>
<comment type="caution">
    <text evidence="2">The sequence shown here is derived from an EMBL/GenBank/DDBJ whole genome shotgun (WGS) entry which is preliminary data.</text>
</comment>
<evidence type="ECO:0008006" key="4">
    <source>
        <dbReference type="Google" id="ProtNLM"/>
    </source>
</evidence>
<dbReference type="RefSeq" id="WP_130484486.1">
    <property type="nucleotide sequence ID" value="NZ_SGWW01000001.1"/>
</dbReference>
<dbReference type="Proteomes" id="UP000293519">
    <property type="component" value="Unassembled WGS sequence"/>
</dbReference>
<dbReference type="OrthoDB" id="4559359at2"/>